<dbReference type="Proteomes" id="UP000697472">
    <property type="component" value="Unassembled WGS sequence"/>
</dbReference>
<evidence type="ECO:0000313" key="2">
    <source>
        <dbReference type="EMBL" id="MBM7642166.1"/>
    </source>
</evidence>
<keyword evidence="1" id="KW-0812">Transmembrane</keyword>
<protein>
    <recommendedName>
        <fullName evidence="4">Phage protein</fullName>
    </recommendedName>
</protein>
<keyword evidence="3" id="KW-1185">Reference proteome</keyword>
<dbReference type="RefSeq" id="WP_205009020.1">
    <property type="nucleotide sequence ID" value="NZ_JAFBEH010000006.1"/>
</dbReference>
<comment type="caution">
    <text evidence="2">The sequence shown here is derived from an EMBL/GenBank/DDBJ whole genome shotgun (WGS) entry which is preliminary data.</text>
</comment>
<accession>A0ABS2PQ47</accession>
<evidence type="ECO:0000256" key="1">
    <source>
        <dbReference type="SAM" id="Phobius"/>
    </source>
</evidence>
<evidence type="ECO:0008006" key="4">
    <source>
        <dbReference type="Google" id="ProtNLM"/>
    </source>
</evidence>
<organism evidence="2 3">
    <name type="scientific">Streptococcus loxodontisalivarius</name>
    <dbReference type="NCBI Taxonomy" id="1349415"/>
    <lineage>
        <taxon>Bacteria</taxon>
        <taxon>Bacillati</taxon>
        <taxon>Bacillota</taxon>
        <taxon>Bacilli</taxon>
        <taxon>Lactobacillales</taxon>
        <taxon>Streptococcaceae</taxon>
        <taxon>Streptococcus</taxon>
    </lineage>
</organism>
<proteinExistence type="predicted"/>
<gene>
    <name evidence="2" type="ORF">JOC28_000459</name>
</gene>
<dbReference type="EMBL" id="JAFBEH010000006">
    <property type="protein sequence ID" value="MBM7642166.1"/>
    <property type="molecule type" value="Genomic_DNA"/>
</dbReference>
<keyword evidence="1" id="KW-0472">Membrane</keyword>
<reference evidence="2 3" key="1">
    <citation type="submission" date="2021-01" db="EMBL/GenBank/DDBJ databases">
        <title>Genomic Encyclopedia of Type Strains, Phase IV (KMG-IV): sequencing the most valuable type-strain genomes for metagenomic binning, comparative biology and taxonomic classification.</title>
        <authorList>
            <person name="Goeker M."/>
        </authorList>
    </citation>
    <scope>NUCLEOTIDE SEQUENCE [LARGE SCALE GENOMIC DNA]</scope>
    <source>
        <strain evidence="2 3">DSM 27382</strain>
    </source>
</reference>
<keyword evidence="1" id="KW-1133">Transmembrane helix</keyword>
<name>A0ABS2PQ47_9STRE</name>
<sequence length="50" mass="5858">MKKWLFGDINYQRQSKDGKLQTEFSLKGGMIPNLLFWGIIIGLITWLVMK</sequence>
<evidence type="ECO:0000313" key="3">
    <source>
        <dbReference type="Proteomes" id="UP000697472"/>
    </source>
</evidence>
<feature type="transmembrane region" description="Helical" evidence="1">
    <location>
        <begin position="30"/>
        <end position="49"/>
    </location>
</feature>